<dbReference type="SMART" id="SM01134">
    <property type="entry name" value="DeoRC"/>
    <property type="match status" value="1"/>
</dbReference>
<dbReference type="PROSITE" id="PS51000">
    <property type="entry name" value="HTH_DEOR_2"/>
    <property type="match status" value="1"/>
</dbReference>
<gene>
    <name evidence="4" type="ORF">EQM13_10090</name>
</gene>
<dbReference type="Gene3D" id="1.10.10.10">
    <property type="entry name" value="Winged helix-like DNA-binding domain superfamily/Winged helix DNA-binding domain"/>
    <property type="match status" value="1"/>
</dbReference>
<accession>A0A410QDL1</accession>
<keyword evidence="5" id="KW-1185">Reference proteome</keyword>
<dbReference type="Pfam" id="PF00455">
    <property type="entry name" value="DeoRC"/>
    <property type="match status" value="1"/>
</dbReference>
<dbReference type="InterPro" id="IPR037171">
    <property type="entry name" value="NagB/RpiA_transferase-like"/>
</dbReference>
<dbReference type="PANTHER" id="PTHR30363:SF44">
    <property type="entry name" value="AGA OPERON TRANSCRIPTIONAL REPRESSOR-RELATED"/>
    <property type="match status" value="1"/>
</dbReference>
<evidence type="ECO:0000313" key="4">
    <source>
        <dbReference type="EMBL" id="QAT61918.1"/>
    </source>
</evidence>
<keyword evidence="1" id="KW-0805">Transcription regulation</keyword>
<dbReference type="PRINTS" id="PR00037">
    <property type="entry name" value="HTHLACR"/>
</dbReference>
<evidence type="ECO:0000256" key="2">
    <source>
        <dbReference type="ARBA" id="ARBA00023163"/>
    </source>
</evidence>
<dbReference type="SUPFAM" id="SSF100950">
    <property type="entry name" value="NagB/RpiA/CoA transferase-like"/>
    <property type="match status" value="1"/>
</dbReference>
<dbReference type="Pfam" id="PF08220">
    <property type="entry name" value="HTH_DeoR"/>
    <property type="match status" value="1"/>
</dbReference>
<dbReference type="PANTHER" id="PTHR30363">
    <property type="entry name" value="HTH-TYPE TRANSCRIPTIONAL REGULATOR SRLR-RELATED"/>
    <property type="match status" value="1"/>
</dbReference>
<dbReference type="InterPro" id="IPR036390">
    <property type="entry name" value="WH_DNA-bd_sf"/>
</dbReference>
<dbReference type="AlphaFoldDB" id="A0A410QDL1"/>
<sequence>MLKGERLYNMAEYIDDKKVVTIMELCDHFKVSKATVNRDLRMLEKEKFITRTHGGAMSLTKGTRFEPIYEIKEKEKIDEKQAIGAYAVNFIKQGETILLDSGTTTLLLARQMKDLDNITVITNDLMIAYVLSEANGIDLVVLGGQHRKGVYSLIGPFTENILKELNVDKAFLGADAIDVDRGITNSNIEESNIKKSIVEISKEVIVLADSSKFGNVAFTKVCDIDSVDVIVTDFNISEKELSKFRNTNVKIYIAEKKSV</sequence>
<dbReference type="InterPro" id="IPR036388">
    <property type="entry name" value="WH-like_DNA-bd_sf"/>
</dbReference>
<dbReference type="RefSeq" id="WP_128752581.1">
    <property type="nucleotide sequence ID" value="NZ_CP035282.1"/>
</dbReference>
<dbReference type="SUPFAM" id="SSF46785">
    <property type="entry name" value="Winged helix' DNA-binding domain"/>
    <property type="match status" value="1"/>
</dbReference>
<dbReference type="InterPro" id="IPR050313">
    <property type="entry name" value="Carb_Metab_HTH_regulators"/>
</dbReference>
<evidence type="ECO:0000259" key="3">
    <source>
        <dbReference type="PROSITE" id="PS51000"/>
    </source>
</evidence>
<dbReference type="EMBL" id="CP035282">
    <property type="protein sequence ID" value="QAT61918.1"/>
    <property type="molecule type" value="Genomic_DNA"/>
</dbReference>
<protein>
    <submittedName>
        <fullName evidence="4">DeoR/GlpR transcriptional regulator</fullName>
    </submittedName>
</protein>
<dbReference type="Proteomes" id="UP000287969">
    <property type="component" value="Chromosome"/>
</dbReference>
<proteinExistence type="predicted"/>
<dbReference type="GO" id="GO:0003700">
    <property type="term" value="F:DNA-binding transcription factor activity"/>
    <property type="evidence" value="ECO:0007669"/>
    <property type="project" value="InterPro"/>
</dbReference>
<reference evidence="5" key="1">
    <citation type="submission" date="2019-01" db="EMBL/GenBank/DDBJ databases">
        <title>Draft genomes of a novel of Sporanaerobacter strains.</title>
        <authorList>
            <person name="Ma S."/>
        </authorList>
    </citation>
    <scope>NUCLEOTIDE SEQUENCE [LARGE SCALE GENOMIC DNA]</scope>
    <source>
        <strain evidence="5">NJN-17</strain>
    </source>
</reference>
<keyword evidence="2" id="KW-0804">Transcription</keyword>
<dbReference type="OrthoDB" id="9797223at2"/>
<name>A0A410QDL1_9FIRM</name>
<evidence type="ECO:0000313" key="5">
    <source>
        <dbReference type="Proteomes" id="UP000287969"/>
    </source>
</evidence>
<dbReference type="InterPro" id="IPR001034">
    <property type="entry name" value="DeoR_HTH"/>
</dbReference>
<organism evidence="4 5">
    <name type="scientific">Acidilutibacter cellobiosedens</name>
    <dbReference type="NCBI Taxonomy" id="2507161"/>
    <lineage>
        <taxon>Bacteria</taxon>
        <taxon>Bacillati</taxon>
        <taxon>Bacillota</taxon>
        <taxon>Tissierellia</taxon>
        <taxon>Tissierellales</taxon>
        <taxon>Acidilutibacteraceae</taxon>
        <taxon>Acidilutibacter</taxon>
    </lineage>
</organism>
<dbReference type="SMART" id="SM00420">
    <property type="entry name" value="HTH_DEOR"/>
    <property type="match status" value="1"/>
</dbReference>
<feature type="domain" description="HTH deoR-type" evidence="3">
    <location>
        <begin position="3"/>
        <end position="58"/>
    </location>
</feature>
<dbReference type="InterPro" id="IPR014036">
    <property type="entry name" value="DeoR-like_C"/>
</dbReference>
<dbReference type="Gene3D" id="3.40.50.1360">
    <property type="match status" value="1"/>
</dbReference>
<evidence type="ECO:0000256" key="1">
    <source>
        <dbReference type="ARBA" id="ARBA00023015"/>
    </source>
</evidence>
<dbReference type="KEGG" id="spoa:EQM13_10090"/>